<evidence type="ECO:0000259" key="2">
    <source>
        <dbReference type="Pfam" id="PF09990"/>
    </source>
</evidence>
<proteinExistence type="predicted"/>
<comment type="caution">
    <text evidence="3">The sequence shown here is derived from an EMBL/GenBank/DDBJ whole genome shotgun (WGS) entry which is preliminary data.</text>
</comment>
<evidence type="ECO:0000313" key="3">
    <source>
        <dbReference type="EMBL" id="MBD1272058.1"/>
    </source>
</evidence>
<dbReference type="InterPro" id="IPR019251">
    <property type="entry name" value="DUF2231_TM"/>
</dbReference>
<dbReference type="Pfam" id="PF09990">
    <property type="entry name" value="DUF2231"/>
    <property type="match status" value="1"/>
</dbReference>
<feature type="transmembrane region" description="Helical" evidence="1">
    <location>
        <begin position="158"/>
        <end position="176"/>
    </location>
</feature>
<feature type="domain" description="DUF2231" evidence="2">
    <location>
        <begin position="59"/>
        <end position="176"/>
    </location>
</feature>
<reference evidence="3" key="1">
    <citation type="submission" date="2020-09" db="EMBL/GenBank/DDBJ databases">
        <title>Novel species in genus Aeromicrobium.</title>
        <authorList>
            <person name="Zhang G."/>
        </authorList>
    </citation>
    <scope>NUCLEOTIDE SEQUENCE</scope>
    <source>
        <strain evidence="3">SSW1-57</strain>
    </source>
</reference>
<evidence type="ECO:0000256" key="1">
    <source>
        <dbReference type="SAM" id="Phobius"/>
    </source>
</evidence>
<dbReference type="Proteomes" id="UP000659061">
    <property type="component" value="Unassembled WGS sequence"/>
</dbReference>
<keyword evidence="1" id="KW-0812">Transmembrane</keyword>
<dbReference type="RefSeq" id="WP_179425743.1">
    <property type="nucleotide sequence ID" value="NZ_BAAAMP010000016.1"/>
</dbReference>
<keyword evidence="1" id="KW-0472">Membrane</keyword>
<organism evidence="3 4">
    <name type="scientific">Aeromicrobium tamlense</name>
    <dbReference type="NCBI Taxonomy" id="375541"/>
    <lineage>
        <taxon>Bacteria</taxon>
        <taxon>Bacillati</taxon>
        <taxon>Actinomycetota</taxon>
        <taxon>Actinomycetes</taxon>
        <taxon>Propionibacteriales</taxon>
        <taxon>Nocardioidaceae</taxon>
        <taxon>Aeromicrobium</taxon>
    </lineage>
</organism>
<gene>
    <name evidence="3" type="ORF">IDH50_17570</name>
</gene>
<name>A0A8I0G0R9_9ACTN</name>
<feature type="transmembrane region" description="Helical" evidence="1">
    <location>
        <begin position="95"/>
        <end position="114"/>
    </location>
</feature>
<keyword evidence="1" id="KW-1133">Transmembrane helix</keyword>
<feature type="transmembrane region" description="Helical" evidence="1">
    <location>
        <begin position="126"/>
        <end position="146"/>
    </location>
</feature>
<dbReference type="EMBL" id="JACWMT010000004">
    <property type="protein sequence ID" value="MBD1272058.1"/>
    <property type="molecule type" value="Genomic_DNA"/>
</dbReference>
<sequence length="190" mass="20162">MHRTTDRDPRSSTPLLVRITQRLEGARVLDPAVRALSPVAGALIGSEERRRLLQGDWLGHAIHPLLTDLPLGLWTSASVLDLVGGKDSRPAARRLVGLGVLSAAPTAITGWAEWGSIPRRPEQRVGVVHAVGNAAAVVGYAASWQARRRGEHGRGRNLALGAAIVAAAAGYLGAHLNEVREVASEHPAFE</sequence>
<dbReference type="AlphaFoldDB" id="A0A8I0G0R9"/>
<accession>A0A8I0G0R9</accession>
<evidence type="ECO:0000313" key="4">
    <source>
        <dbReference type="Proteomes" id="UP000659061"/>
    </source>
</evidence>
<protein>
    <submittedName>
        <fullName evidence="3">DUF2231 domain-containing protein</fullName>
    </submittedName>
</protein>